<dbReference type="EMBL" id="CP001034">
    <property type="protein sequence ID" value="ACB85776.1"/>
    <property type="molecule type" value="Genomic_DNA"/>
</dbReference>
<dbReference type="InterPro" id="IPR017695">
    <property type="entry name" value="Se-dep_Mo_hydrolase_YqeB"/>
</dbReference>
<dbReference type="KEGG" id="nth:Nther_2210"/>
<proteinExistence type="predicted"/>
<evidence type="ECO:0000256" key="1">
    <source>
        <dbReference type="SAM" id="MobiDB-lite"/>
    </source>
</evidence>
<protein>
    <submittedName>
        <fullName evidence="2">Biotin/lipoyl attachment</fullName>
    </submittedName>
</protein>
<reference evidence="2 3" key="1">
    <citation type="submission" date="2008-04" db="EMBL/GenBank/DDBJ databases">
        <title>Complete sequence of chromosome of Natranaerobius thermophilus JW/NM-WN-LF.</title>
        <authorList>
            <consortium name="US DOE Joint Genome Institute"/>
            <person name="Copeland A."/>
            <person name="Lucas S."/>
            <person name="Lapidus A."/>
            <person name="Glavina del Rio T."/>
            <person name="Dalin E."/>
            <person name="Tice H."/>
            <person name="Bruce D."/>
            <person name="Goodwin L."/>
            <person name="Pitluck S."/>
            <person name="Chertkov O."/>
            <person name="Brettin T."/>
            <person name="Detter J.C."/>
            <person name="Han C."/>
            <person name="Kuske C.R."/>
            <person name="Schmutz J."/>
            <person name="Larimer F."/>
            <person name="Land M."/>
            <person name="Hauser L."/>
            <person name="Kyrpides N."/>
            <person name="Lykidis A."/>
            <person name="Mesbah N.M."/>
            <person name="Wiegel J."/>
        </authorList>
    </citation>
    <scope>NUCLEOTIDE SEQUENCE [LARGE SCALE GENOMIC DNA]</scope>
    <source>
        <strain evidence="3">ATCC BAA-1301 / DSM 18059 / JW/NM-WN-LF</strain>
    </source>
</reference>
<dbReference type="HOGENOM" id="CLU_082089_1_0_9"/>
<gene>
    <name evidence="2" type="ordered locus">Nther_2210</name>
</gene>
<feature type="region of interest" description="Disordered" evidence="1">
    <location>
        <begin position="1"/>
        <end position="24"/>
    </location>
</feature>
<dbReference type="RefSeq" id="WP_012448628.1">
    <property type="nucleotide sequence ID" value="NC_010718.1"/>
</dbReference>
<name>B2A804_NATTJ</name>
<dbReference type="InParanoid" id="B2A804"/>
<sequence length="294" mass="31565">MISEPTTNEPTMSESTMIEPPMSKPTNDIYDNLVLIKGAGDLATGVAHRLFRAGIPVMMTEISRPTVVRRTVAFAEAVFDGSAQVERVTANLIQKPEDRTKVLEAGEIPLLVDPELNCLETVRPQILVEATLAKKNTGISKDDAPIVIALGPGYIAGQDVDAVVETKRGHYLGRVVYQGRALPNTGVPGEVAGYTRERVLYSPGTGMIENFARIGDKVEAGEQVALVEGQPIRAQVSGVLRGMIRQGLKVKQGMKVGDVDPRADVEHCWTISDKARSVAGGVLEASLALSRSKI</sequence>
<dbReference type="AlphaFoldDB" id="B2A804"/>
<dbReference type="NCBIfam" id="TIGR03309">
    <property type="entry name" value="matur_yqeB"/>
    <property type="match status" value="1"/>
</dbReference>
<keyword evidence="3" id="KW-1185">Reference proteome</keyword>
<evidence type="ECO:0000313" key="3">
    <source>
        <dbReference type="Proteomes" id="UP000001683"/>
    </source>
</evidence>
<feature type="compositionally biased region" description="Polar residues" evidence="1">
    <location>
        <begin position="1"/>
        <end position="16"/>
    </location>
</feature>
<dbReference type="eggNOG" id="COG3608">
    <property type="taxonomic scope" value="Bacteria"/>
</dbReference>
<reference evidence="2 3" key="2">
    <citation type="journal article" date="2011" name="J. Bacteriol.">
        <title>Complete genome sequence of the anaerobic, halophilic alkalithermophile Natranaerobius thermophilus JW/NM-WN-LF.</title>
        <authorList>
            <person name="Zhao B."/>
            <person name="Mesbah N.M."/>
            <person name="Dalin E."/>
            <person name="Goodwin L."/>
            <person name="Nolan M."/>
            <person name="Pitluck S."/>
            <person name="Chertkov O."/>
            <person name="Brettin T.S."/>
            <person name="Han J."/>
            <person name="Larimer F.W."/>
            <person name="Land M.L."/>
            <person name="Hauser L."/>
            <person name="Kyrpides N."/>
            <person name="Wiegel J."/>
        </authorList>
    </citation>
    <scope>NUCLEOTIDE SEQUENCE [LARGE SCALE GENOMIC DNA]</scope>
    <source>
        <strain evidence="3">ATCC BAA-1301 / DSM 18059 / JW/NM-WN-LF</strain>
    </source>
</reference>
<dbReference type="Proteomes" id="UP000001683">
    <property type="component" value="Chromosome"/>
</dbReference>
<evidence type="ECO:0000313" key="2">
    <source>
        <dbReference type="EMBL" id="ACB85776.1"/>
    </source>
</evidence>
<accession>B2A804</accession>
<dbReference type="STRING" id="457570.Nther_2210"/>
<organism evidence="2 3">
    <name type="scientific">Natranaerobius thermophilus (strain ATCC BAA-1301 / DSM 18059 / JW/NM-WN-LF)</name>
    <dbReference type="NCBI Taxonomy" id="457570"/>
    <lineage>
        <taxon>Bacteria</taxon>
        <taxon>Bacillati</taxon>
        <taxon>Bacillota</taxon>
        <taxon>Clostridia</taxon>
        <taxon>Natranaerobiales</taxon>
        <taxon>Natranaerobiaceae</taxon>
        <taxon>Natranaerobius</taxon>
    </lineage>
</organism>